<protein>
    <submittedName>
        <fullName evidence="1">Uncharacterized protein</fullName>
    </submittedName>
</protein>
<gene>
    <name evidence="1" type="ORF">CEXT_48321</name>
</gene>
<reference evidence="1 2" key="1">
    <citation type="submission" date="2021-06" db="EMBL/GenBank/DDBJ databases">
        <title>Caerostris extrusa draft genome.</title>
        <authorList>
            <person name="Kono N."/>
            <person name="Arakawa K."/>
        </authorList>
    </citation>
    <scope>NUCLEOTIDE SEQUENCE [LARGE SCALE GENOMIC DNA]</scope>
</reference>
<accession>A0AAV4N240</accession>
<name>A0AAV4N240_CAEEX</name>
<dbReference type="AlphaFoldDB" id="A0AAV4N240"/>
<sequence length="103" mass="11637">MAWKILFVFTVKSVHQKVVSIPGTVIIHIILGYVADSGQPKISAWILQFMKVYDTLHYLVSLKFGRTPPGTVPGVYFLMSSGFRVRNQDQQAIEKQVHAYEGI</sequence>
<proteinExistence type="predicted"/>
<comment type="caution">
    <text evidence="1">The sequence shown here is derived from an EMBL/GenBank/DDBJ whole genome shotgun (WGS) entry which is preliminary data.</text>
</comment>
<dbReference type="EMBL" id="BPLR01002834">
    <property type="protein sequence ID" value="GIX78330.1"/>
    <property type="molecule type" value="Genomic_DNA"/>
</dbReference>
<dbReference type="Proteomes" id="UP001054945">
    <property type="component" value="Unassembled WGS sequence"/>
</dbReference>
<evidence type="ECO:0000313" key="1">
    <source>
        <dbReference type="EMBL" id="GIX78330.1"/>
    </source>
</evidence>
<evidence type="ECO:0000313" key="2">
    <source>
        <dbReference type="Proteomes" id="UP001054945"/>
    </source>
</evidence>
<keyword evidence="2" id="KW-1185">Reference proteome</keyword>
<organism evidence="1 2">
    <name type="scientific">Caerostris extrusa</name>
    <name type="common">Bark spider</name>
    <name type="synonym">Caerostris bankana</name>
    <dbReference type="NCBI Taxonomy" id="172846"/>
    <lineage>
        <taxon>Eukaryota</taxon>
        <taxon>Metazoa</taxon>
        <taxon>Ecdysozoa</taxon>
        <taxon>Arthropoda</taxon>
        <taxon>Chelicerata</taxon>
        <taxon>Arachnida</taxon>
        <taxon>Araneae</taxon>
        <taxon>Araneomorphae</taxon>
        <taxon>Entelegynae</taxon>
        <taxon>Araneoidea</taxon>
        <taxon>Araneidae</taxon>
        <taxon>Caerostris</taxon>
    </lineage>
</organism>